<accession>E5AKW6</accession>
<dbReference type="Pfam" id="PF08361">
    <property type="entry name" value="TetR_C_2"/>
    <property type="match status" value="1"/>
</dbReference>
<keyword evidence="1" id="KW-0678">Repressor</keyword>
<keyword evidence="3 5" id="KW-0238">DNA-binding</keyword>
<keyword evidence="2" id="KW-0805">Transcription regulation</keyword>
<keyword evidence="4" id="KW-0804">Transcription</keyword>
<name>E5AKW6_MYCRK</name>
<dbReference type="PANTHER" id="PTHR30055:SF240">
    <property type="entry name" value="HTH-TYPE TRANSCRIPTIONAL REGULATOR ACRR"/>
    <property type="match status" value="1"/>
</dbReference>
<sequence length="238" mass="26823">MCNSSGPLVPALQFAQQRLRNNETMRRTKEAALETRNHILDAAEIVFFERGVARTSLAHVAVAAGLTRGAIYWHFKNKADLFTAMVDRVTLPMETLVEATIDSREQDPLGRLRDVFVFCLRDAAQNPRSRRVFEILFTKCEYTEDMGPVLERHRNATRDGRARLEVGLRNAMAKGQLSAELDPRRGAQLLHAFFGGILRDWLLDHTSIALAQEAERIADSGFAMLHSPATLTAPRLRR</sequence>
<evidence type="ECO:0000313" key="7">
    <source>
        <dbReference type="EMBL" id="CBW75923.1"/>
    </source>
</evidence>
<evidence type="ECO:0000313" key="8">
    <source>
        <dbReference type="Proteomes" id="UP000007437"/>
    </source>
</evidence>
<feature type="DNA-binding region" description="H-T-H motif" evidence="5">
    <location>
        <begin position="56"/>
        <end position="75"/>
    </location>
</feature>
<dbReference type="HOGENOM" id="CLU_069356_12_3_4"/>
<dbReference type="PRINTS" id="PR00455">
    <property type="entry name" value="HTHTETR"/>
</dbReference>
<evidence type="ECO:0000256" key="4">
    <source>
        <dbReference type="ARBA" id="ARBA00023163"/>
    </source>
</evidence>
<dbReference type="InterPro" id="IPR001647">
    <property type="entry name" value="HTH_TetR"/>
</dbReference>
<dbReference type="InterPro" id="IPR023772">
    <property type="entry name" value="DNA-bd_HTH_TetR-type_CS"/>
</dbReference>
<dbReference type="EMBL" id="FR687359">
    <property type="protein sequence ID" value="CBW75923.1"/>
    <property type="molecule type" value="Genomic_DNA"/>
</dbReference>
<dbReference type="GO" id="GO:0000976">
    <property type="term" value="F:transcription cis-regulatory region binding"/>
    <property type="evidence" value="ECO:0007669"/>
    <property type="project" value="TreeGrafter"/>
</dbReference>
<dbReference type="Gene3D" id="1.10.357.10">
    <property type="entry name" value="Tetracycline Repressor, domain 2"/>
    <property type="match status" value="1"/>
</dbReference>
<dbReference type="SUPFAM" id="SSF46689">
    <property type="entry name" value="Homeodomain-like"/>
    <property type="match status" value="1"/>
</dbReference>
<dbReference type="GO" id="GO:0003700">
    <property type="term" value="F:DNA-binding transcription factor activity"/>
    <property type="evidence" value="ECO:0007669"/>
    <property type="project" value="TreeGrafter"/>
</dbReference>
<gene>
    <name evidence="7" type="ordered locus">RBRH_01298</name>
</gene>
<protein>
    <submittedName>
        <fullName evidence="7">AcrAB operon repressor</fullName>
    </submittedName>
</protein>
<dbReference type="SUPFAM" id="SSF48498">
    <property type="entry name" value="Tetracyclin repressor-like, C-terminal domain"/>
    <property type="match status" value="1"/>
</dbReference>
<dbReference type="InterPro" id="IPR013572">
    <property type="entry name" value="Tscrpt_reg_MAATS_C"/>
</dbReference>
<dbReference type="AlphaFoldDB" id="E5AKW6"/>
<reference evidence="7 8" key="1">
    <citation type="journal article" date="2011" name="J. Bacteriol.">
        <title>Complete genome sequence of Burkholderia rhizoxinica, an endosymbiont of Rhizopus microsporus.</title>
        <authorList>
            <person name="Lackner G."/>
            <person name="Moebius N."/>
            <person name="Partida-Martinez L."/>
            <person name="Hertweck C."/>
        </authorList>
    </citation>
    <scope>NUCLEOTIDE SEQUENCE [LARGE SCALE GENOMIC DNA]</scope>
    <source>
        <strain evidence="8">DSM 19002 / CIP 109453 / HKI 454</strain>
    </source>
</reference>
<evidence type="ECO:0000259" key="6">
    <source>
        <dbReference type="PROSITE" id="PS50977"/>
    </source>
</evidence>
<dbReference type="Pfam" id="PF00440">
    <property type="entry name" value="TetR_N"/>
    <property type="match status" value="1"/>
</dbReference>
<dbReference type="InterPro" id="IPR009057">
    <property type="entry name" value="Homeodomain-like_sf"/>
</dbReference>
<dbReference type="InterPro" id="IPR036271">
    <property type="entry name" value="Tet_transcr_reg_TetR-rel_C_sf"/>
</dbReference>
<dbReference type="InterPro" id="IPR050109">
    <property type="entry name" value="HTH-type_TetR-like_transc_reg"/>
</dbReference>
<dbReference type="PROSITE" id="PS01081">
    <property type="entry name" value="HTH_TETR_1"/>
    <property type="match status" value="1"/>
</dbReference>
<dbReference type="KEGG" id="brh:RBRH_01298"/>
<evidence type="ECO:0000256" key="5">
    <source>
        <dbReference type="PROSITE-ProRule" id="PRU00335"/>
    </source>
</evidence>
<evidence type="ECO:0000256" key="1">
    <source>
        <dbReference type="ARBA" id="ARBA00022491"/>
    </source>
</evidence>
<dbReference type="eggNOG" id="COG1309">
    <property type="taxonomic scope" value="Bacteria"/>
</dbReference>
<dbReference type="STRING" id="882378.RBRH_01298"/>
<evidence type="ECO:0000256" key="3">
    <source>
        <dbReference type="ARBA" id="ARBA00023125"/>
    </source>
</evidence>
<dbReference type="PANTHER" id="PTHR30055">
    <property type="entry name" value="HTH-TYPE TRANSCRIPTIONAL REGULATOR RUTR"/>
    <property type="match status" value="1"/>
</dbReference>
<proteinExistence type="predicted"/>
<dbReference type="Proteomes" id="UP000007437">
    <property type="component" value="Chromosome"/>
</dbReference>
<dbReference type="PROSITE" id="PS50977">
    <property type="entry name" value="HTH_TETR_2"/>
    <property type="match status" value="1"/>
</dbReference>
<organism evidence="7 8">
    <name type="scientific">Mycetohabitans rhizoxinica (strain DSM 19002 / CIP 109453 / HKI 454)</name>
    <name type="common">Paraburkholderia rhizoxinica</name>
    <dbReference type="NCBI Taxonomy" id="882378"/>
    <lineage>
        <taxon>Bacteria</taxon>
        <taxon>Pseudomonadati</taxon>
        <taxon>Pseudomonadota</taxon>
        <taxon>Betaproteobacteria</taxon>
        <taxon>Burkholderiales</taxon>
        <taxon>Burkholderiaceae</taxon>
        <taxon>Mycetohabitans</taxon>
    </lineage>
</organism>
<feature type="domain" description="HTH tetR-type" evidence="6">
    <location>
        <begin position="33"/>
        <end position="93"/>
    </location>
</feature>
<evidence type="ECO:0000256" key="2">
    <source>
        <dbReference type="ARBA" id="ARBA00023015"/>
    </source>
</evidence>